<name>W4LDD5_ENTF1</name>
<dbReference type="EMBL" id="AZHW01000878">
    <property type="protein sequence ID" value="ETW95730.1"/>
    <property type="molecule type" value="Genomic_DNA"/>
</dbReference>
<dbReference type="PANTHER" id="PTHR12526:SF629">
    <property type="entry name" value="TEICHURONIC ACID BIOSYNTHESIS GLYCOSYLTRANSFERASE TUAH-RELATED"/>
    <property type="match status" value="1"/>
</dbReference>
<dbReference type="Pfam" id="PF13692">
    <property type="entry name" value="Glyco_trans_1_4"/>
    <property type="match status" value="1"/>
</dbReference>
<evidence type="ECO:0000259" key="3">
    <source>
        <dbReference type="Pfam" id="PF13439"/>
    </source>
</evidence>
<keyword evidence="1" id="KW-0328">Glycosyltransferase</keyword>
<evidence type="ECO:0000313" key="5">
    <source>
        <dbReference type="Proteomes" id="UP000019141"/>
    </source>
</evidence>
<evidence type="ECO:0000313" key="4">
    <source>
        <dbReference type="EMBL" id="ETW95730.1"/>
    </source>
</evidence>
<dbReference type="AlphaFoldDB" id="W4LDD5"/>
<organism evidence="4 5">
    <name type="scientific">Entotheonella factor</name>
    <dbReference type="NCBI Taxonomy" id="1429438"/>
    <lineage>
        <taxon>Bacteria</taxon>
        <taxon>Pseudomonadati</taxon>
        <taxon>Nitrospinota/Tectimicrobiota group</taxon>
        <taxon>Candidatus Tectimicrobiota</taxon>
        <taxon>Candidatus Entotheonellia</taxon>
        <taxon>Candidatus Entotheonellales</taxon>
        <taxon>Candidatus Entotheonellaceae</taxon>
        <taxon>Candidatus Entotheonella</taxon>
    </lineage>
</organism>
<sequence length="410" mass="47021">MSPTQAAMSKALVLSAHIGGLDRRIVAEVNTIAASGRQVTFVSLPVEFPAHTFDPRVRIVMQPIARLNRQAWLKHLAHQLPFRCRTYAKAIWRLMGPKPIATNRHYFSLMTPRDRYDVIHCHDLDTLPIGAEIRAEMCPDAKLIYDSHELFPHQFPAGRYQRYWSRVETNYVSKADLVITVNESIARALTHFYGIDRPHVIYNSYGTPPREEPLGEETFLRHFGAPADGFRVMFQGNMVAEKNVETLLRAFRILPETTQLFLLGGGPMWGQLQMLRDRLGLNNVYFGTWVEQEKLLSYIKQAHMGIIPYVGDELLNNRYCTPNKLFEFLEAEIPICASDLPELRRIVKGYRVGGVYAMHDPESIAKAVAECRDRYAMGEFTRAAQRAAREAFLWQRQEEKLLALYDRLGV</sequence>
<proteinExistence type="predicted"/>
<dbReference type="GO" id="GO:0016757">
    <property type="term" value="F:glycosyltransferase activity"/>
    <property type="evidence" value="ECO:0007669"/>
    <property type="project" value="UniProtKB-KW"/>
</dbReference>
<evidence type="ECO:0000256" key="2">
    <source>
        <dbReference type="ARBA" id="ARBA00022679"/>
    </source>
</evidence>
<dbReference type="Pfam" id="PF13439">
    <property type="entry name" value="Glyco_transf_4"/>
    <property type="match status" value="1"/>
</dbReference>
<keyword evidence="5" id="KW-1185">Reference proteome</keyword>
<evidence type="ECO:0000256" key="1">
    <source>
        <dbReference type="ARBA" id="ARBA00022676"/>
    </source>
</evidence>
<dbReference type="InterPro" id="IPR028098">
    <property type="entry name" value="Glyco_trans_4-like_N"/>
</dbReference>
<dbReference type="Proteomes" id="UP000019141">
    <property type="component" value="Unassembled WGS sequence"/>
</dbReference>
<keyword evidence="2" id="KW-0808">Transferase</keyword>
<gene>
    <name evidence="4" type="ORF">ETSY1_29440</name>
</gene>
<accession>W4LDD5</accession>
<dbReference type="PANTHER" id="PTHR12526">
    <property type="entry name" value="GLYCOSYLTRANSFERASE"/>
    <property type="match status" value="1"/>
</dbReference>
<comment type="caution">
    <text evidence="4">The sequence shown here is derived from an EMBL/GenBank/DDBJ whole genome shotgun (WGS) entry which is preliminary data.</text>
</comment>
<dbReference type="SUPFAM" id="SSF53756">
    <property type="entry name" value="UDP-Glycosyltransferase/glycogen phosphorylase"/>
    <property type="match status" value="1"/>
</dbReference>
<reference evidence="4 5" key="1">
    <citation type="journal article" date="2014" name="Nature">
        <title>An environmental bacterial taxon with a large and distinct metabolic repertoire.</title>
        <authorList>
            <person name="Wilson M.C."/>
            <person name="Mori T."/>
            <person name="Ruckert C."/>
            <person name="Uria A.R."/>
            <person name="Helf M.J."/>
            <person name="Takada K."/>
            <person name="Gernert C."/>
            <person name="Steffens U.A."/>
            <person name="Heycke N."/>
            <person name="Schmitt S."/>
            <person name="Rinke C."/>
            <person name="Helfrich E.J."/>
            <person name="Brachmann A.O."/>
            <person name="Gurgui C."/>
            <person name="Wakimoto T."/>
            <person name="Kracht M."/>
            <person name="Crusemann M."/>
            <person name="Hentschel U."/>
            <person name="Abe I."/>
            <person name="Matsunaga S."/>
            <person name="Kalinowski J."/>
            <person name="Takeyama H."/>
            <person name="Piel J."/>
        </authorList>
    </citation>
    <scope>NUCLEOTIDE SEQUENCE [LARGE SCALE GENOMIC DNA]</scope>
    <source>
        <strain evidence="5">TSY1</strain>
    </source>
</reference>
<dbReference type="Gene3D" id="3.40.50.2000">
    <property type="entry name" value="Glycogen Phosphorylase B"/>
    <property type="match status" value="2"/>
</dbReference>
<protein>
    <recommendedName>
        <fullName evidence="3">Glycosyltransferase subfamily 4-like N-terminal domain-containing protein</fullName>
    </recommendedName>
</protein>
<dbReference type="HOGENOM" id="CLU_009583_36_3_7"/>
<feature type="domain" description="Glycosyltransferase subfamily 4-like N-terminal" evidence="3">
    <location>
        <begin position="19"/>
        <end position="203"/>
    </location>
</feature>